<name>A0A6J5RLB1_9CAUD</name>
<reference evidence="1" key="1">
    <citation type="submission" date="2020-05" db="EMBL/GenBank/DDBJ databases">
        <authorList>
            <person name="Chiriac C."/>
            <person name="Salcher M."/>
            <person name="Ghai R."/>
            <person name="Kavagutti S V."/>
        </authorList>
    </citation>
    <scope>NUCLEOTIDE SEQUENCE</scope>
</reference>
<proteinExistence type="predicted"/>
<evidence type="ECO:0000313" key="1">
    <source>
        <dbReference type="EMBL" id="CAB4192574.1"/>
    </source>
</evidence>
<dbReference type="EMBL" id="LR797181">
    <property type="protein sequence ID" value="CAB4192574.1"/>
    <property type="molecule type" value="Genomic_DNA"/>
</dbReference>
<gene>
    <name evidence="1" type="ORF">UFOVP1244_40</name>
</gene>
<organism evidence="1">
    <name type="scientific">uncultured Caudovirales phage</name>
    <dbReference type="NCBI Taxonomy" id="2100421"/>
    <lineage>
        <taxon>Viruses</taxon>
        <taxon>Duplodnaviria</taxon>
        <taxon>Heunggongvirae</taxon>
        <taxon>Uroviricota</taxon>
        <taxon>Caudoviricetes</taxon>
        <taxon>Peduoviridae</taxon>
        <taxon>Maltschvirus</taxon>
        <taxon>Maltschvirus maltsch</taxon>
    </lineage>
</organism>
<protein>
    <submittedName>
        <fullName evidence="1">Uncharacterized protein</fullName>
    </submittedName>
</protein>
<accession>A0A6J5RLB1</accession>
<sequence>MARTALFPRGSDLTTWALAMTQRVERDYAFLRPKTGTTSLSATISNHISDINMTETAVVLMLPRTSNAAEMALDIWVSSKAAGEFTIQTRDGVSVKPEAVFDYVILPPPEA</sequence>